<keyword evidence="6 12" id="KW-0547">Nucleotide-binding</keyword>
<evidence type="ECO:0000259" key="14">
    <source>
        <dbReference type="Pfam" id="PF02463"/>
    </source>
</evidence>
<evidence type="ECO:0000256" key="7">
    <source>
        <dbReference type="ARBA" id="ARBA00022763"/>
    </source>
</evidence>
<dbReference type="AlphaFoldDB" id="A0A7X2NSB7"/>
<comment type="caution">
    <text evidence="15">The sequence shown here is derived from an EMBL/GenBank/DDBJ whole genome shotgun (WGS) entry which is preliminary data.</text>
</comment>
<dbReference type="InterPro" id="IPR018078">
    <property type="entry name" value="DNA-binding_RecF_CS"/>
</dbReference>
<evidence type="ECO:0000256" key="3">
    <source>
        <dbReference type="ARBA" id="ARBA00020170"/>
    </source>
</evidence>
<comment type="similarity">
    <text evidence="2 12 13">Belongs to the RecF family.</text>
</comment>
<dbReference type="RefSeq" id="WP_154504530.1">
    <property type="nucleotide sequence ID" value="NZ_VUMN01000014.1"/>
</dbReference>
<evidence type="ECO:0000256" key="9">
    <source>
        <dbReference type="ARBA" id="ARBA00023125"/>
    </source>
</evidence>
<dbReference type="EMBL" id="VUMN01000014">
    <property type="protein sequence ID" value="MSS58679.1"/>
    <property type="molecule type" value="Genomic_DNA"/>
</dbReference>
<dbReference type="PANTHER" id="PTHR32182:SF0">
    <property type="entry name" value="DNA REPLICATION AND REPAIR PROTEIN RECF"/>
    <property type="match status" value="1"/>
</dbReference>
<evidence type="ECO:0000256" key="5">
    <source>
        <dbReference type="ARBA" id="ARBA00022705"/>
    </source>
</evidence>
<evidence type="ECO:0000256" key="8">
    <source>
        <dbReference type="ARBA" id="ARBA00022840"/>
    </source>
</evidence>
<name>A0A7X2NSB7_9FIRM</name>
<dbReference type="InterPro" id="IPR003395">
    <property type="entry name" value="RecF/RecN/SMC_N"/>
</dbReference>
<keyword evidence="7 12" id="KW-0227">DNA damage</keyword>
<organism evidence="15 16">
    <name type="scientific">Stecheria intestinalis</name>
    <dbReference type="NCBI Taxonomy" id="2606630"/>
    <lineage>
        <taxon>Bacteria</taxon>
        <taxon>Bacillati</taxon>
        <taxon>Bacillota</taxon>
        <taxon>Erysipelotrichia</taxon>
        <taxon>Erysipelotrichales</taxon>
        <taxon>Erysipelotrichaceae</taxon>
        <taxon>Stecheria</taxon>
    </lineage>
</organism>
<keyword evidence="5 12" id="KW-0235">DNA replication</keyword>
<evidence type="ECO:0000256" key="1">
    <source>
        <dbReference type="ARBA" id="ARBA00004496"/>
    </source>
</evidence>
<keyword evidence="8 12" id="KW-0067">ATP-binding</keyword>
<keyword evidence="16" id="KW-1185">Reference proteome</keyword>
<dbReference type="NCBIfam" id="TIGR00611">
    <property type="entry name" value="recf"/>
    <property type="match status" value="1"/>
</dbReference>
<dbReference type="InterPro" id="IPR027417">
    <property type="entry name" value="P-loop_NTPase"/>
</dbReference>
<comment type="function">
    <text evidence="12 13">The RecF protein is involved in DNA metabolism; it is required for DNA replication and normal SOS inducibility. RecF binds preferentially to single-stranded, linear DNA. It also seems to bind ATP.</text>
</comment>
<evidence type="ECO:0000256" key="4">
    <source>
        <dbReference type="ARBA" id="ARBA00022490"/>
    </source>
</evidence>
<proteinExistence type="inferred from homology"/>
<keyword evidence="11 12" id="KW-0742">SOS response</keyword>
<keyword evidence="4 12" id="KW-0963">Cytoplasm</keyword>
<dbReference type="Gene3D" id="1.20.1050.90">
    <property type="entry name" value="RecF/RecN/SMC, N-terminal domain"/>
    <property type="match status" value="1"/>
</dbReference>
<evidence type="ECO:0000256" key="2">
    <source>
        <dbReference type="ARBA" id="ARBA00008016"/>
    </source>
</evidence>
<keyword evidence="9 12" id="KW-0238">DNA-binding</keyword>
<keyword evidence="10 12" id="KW-0234">DNA repair</keyword>
<dbReference type="PROSITE" id="PS00618">
    <property type="entry name" value="RECF_2"/>
    <property type="match status" value="1"/>
</dbReference>
<gene>
    <name evidence="12 15" type="primary">recF</name>
    <name evidence="15" type="ORF">FYJ51_07145</name>
</gene>
<dbReference type="GO" id="GO:0006260">
    <property type="term" value="P:DNA replication"/>
    <property type="evidence" value="ECO:0007669"/>
    <property type="project" value="UniProtKB-UniRule"/>
</dbReference>
<dbReference type="InterPro" id="IPR001238">
    <property type="entry name" value="DNA-binding_RecF"/>
</dbReference>
<evidence type="ECO:0000256" key="10">
    <source>
        <dbReference type="ARBA" id="ARBA00023204"/>
    </source>
</evidence>
<dbReference type="GO" id="GO:0003697">
    <property type="term" value="F:single-stranded DNA binding"/>
    <property type="evidence" value="ECO:0007669"/>
    <property type="project" value="UniProtKB-UniRule"/>
</dbReference>
<dbReference type="Pfam" id="PF02463">
    <property type="entry name" value="SMC_N"/>
    <property type="match status" value="1"/>
</dbReference>
<accession>A0A7X2NSB7</accession>
<dbReference type="InterPro" id="IPR042174">
    <property type="entry name" value="RecF_2"/>
</dbReference>
<dbReference type="GO" id="GO:0006302">
    <property type="term" value="P:double-strand break repair"/>
    <property type="evidence" value="ECO:0007669"/>
    <property type="project" value="TreeGrafter"/>
</dbReference>
<dbReference type="GO" id="GO:0005737">
    <property type="term" value="C:cytoplasm"/>
    <property type="evidence" value="ECO:0007669"/>
    <property type="project" value="UniProtKB-SubCell"/>
</dbReference>
<evidence type="ECO:0000256" key="11">
    <source>
        <dbReference type="ARBA" id="ARBA00023236"/>
    </source>
</evidence>
<reference evidence="15 16" key="1">
    <citation type="submission" date="2019-08" db="EMBL/GenBank/DDBJ databases">
        <title>In-depth cultivation of the pig gut microbiome towards novel bacterial diversity and tailored functional studies.</title>
        <authorList>
            <person name="Wylensek D."/>
            <person name="Hitch T.C.A."/>
            <person name="Clavel T."/>
        </authorList>
    </citation>
    <scope>NUCLEOTIDE SEQUENCE [LARGE SCALE GENOMIC DNA]</scope>
    <source>
        <strain evidence="15 16">Oil+RF-744-GAM-WT-6</strain>
    </source>
</reference>
<evidence type="ECO:0000256" key="13">
    <source>
        <dbReference type="RuleBase" id="RU000578"/>
    </source>
</evidence>
<dbReference type="HAMAP" id="MF_00365">
    <property type="entry name" value="RecF"/>
    <property type="match status" value="1"/>
</dbReference>
<protein>
    <recommendedName>
        <fullName evidence="3 12">DNA replication and repair protein RecF</fullName>
    </recommendedName>
</protein>
<evidence type="ECO:0000256" key="12">
    <source>
        <dbReference type="HAMAP-Rule" id="MF_00365"/>
    </source>
</evidence>
<dbReference type="GO" id="GO:0005524">
    <property type="term" value="F:ATP binding"/>
    <property type="evidence" value="ECO:0007669"/>
    <property type="project" value="UniProtKB-UniRule"/>
</dbReference>
<dbReference type="Proteomes" id="UP000461880">
    <property type="component" value="Unassembled WGS sequence"/>
</dbReference>
<feature type="domain" description="RecF/RecN/SMC N-terminal" evidence="14">
    <location>
        <begin position="3"/>
        <end position="334"/>
    </location>
</feature>
<comment type="subcellular location">
    <subcellularLocation>
        <location evidence="1 12 13">Cytoplasm</location>
    </subcellularLocation>
</comment>
<feature type="binding site" evidence="12">
    <location>
        <begin position="30"/>
        <end position="37"/>
    </location>
    <ligand>
        <name>ATP</name>
        <dbReference type="ChEBI" id="CHEBI:30616"/>
    </ligand>
</feature>
<dbReference type="GO" id="GO:0009432">
    <property type="term" value="P:SOS response"/>
    <property type="evidence" value="ECO:0007669"/>
    <property type="project" value="UniProtKB-UniRule"/>
</dbReference>
<dbReference type="Gene3D" id="3.40.50.300">
    <property type="entry name" value="P-loop containing nucleotide triphosphate hydrolases"/>
    <property type="match status" value="1"/>
</dbReference>
<evidence type="ECO:0000313" key="15">
    <source>
        <dbReference type="EMBL" id="MSS58679.1"/>
    </source>
</evidence>
<dbReference type="PANTHER" id="PTHR32182">
    <property type="entry name" value="DNA REPLICATION AND REPAIR PROTEIN RECF"/>
    <property type="match status" value="1"/>
</dbReference>
<sequence length="361" mass="41387">MIVTDLHLRNFRNYESEHLTLSSGLNLITGWNAQGKTNLLESLVYLSLTRSHRVSSEIQLIRDGCAFADIGCTVVDAEEKKLRAVIHHGGHTLSVNQVPVKRSSEFVGLLNAVLFSPDDLGVFSDAPRERRRIMDQEISKLNASYVYQMNRYRNLLKERNTLLKSYQPDLAYLDVLDEQMIQEEIPIIRARRAFADAINDTIQSHYQDLSMDQAEACVVYQTSFAEEDLEKELRTLYQENRSRDLDNHVTGIGVHRDDLVYMLNGKNVVLAASQGQKRLMMLAFKCSILDYIRKETGKSAVFLLDDVLSELDMKRQVRLIERIQKPYQCVITATEVPAFLRDGTHKEFRIEHGHVLDGRNT</sequence>
<evidence type="ECO:0000256" key="6">
    <source>
        <dbReference type="ARBA" id="ARBA00022741"/>
    </source>
</evidence>
<evidence type="ECO:0000313" key="16">
    <source>
        <dbReference type="Proteomes" id="UP000461880"/>
    </source>
</evidence>
<dbReference type="GO" id="GO:0000731">
    <property type="term" value="P:DNA synthesis involved in DNA repair"/>
    <property type="evidence" value="ECO:0007669"/>
    <property type="project" value="TreeGrafter"/>
</dbReference>
<dbReference type="SUPFAM" id="SSF52540">
    <property type="entry name" value="P-loop containing nucleoside triphosphate hydrolases"/>
    <property type="match status" value="1"/>
</dbReference>